<protein>
    <submittedName>
        <fullName evidence="2">Uncharacterized protein</fullName>
    </submittedName>
</protein>
<keyword evidence="3" id="KW-1185">Reference proteome</keyword>
<evidence type="ECO:0000313" key="3">
    <source>
        <dbReference type="Proteomes" id="UP000308730"/>
    </source>
</evidence>
<reference evidence="2 3" key="1">
    <citation type="submission" date="2019-02" db="EMBL/GenBank/DDBJ databases">
        <title>Genome sequencing of the rare red list fungi Antrodiella citrinella (Flaviporus citrinellus).</title>
        <authorList>
            <person name="Buettner E."/>
            <person name="Kellner H."/>
        </authorList>
    </citation>
    <scope>NUCLEOTIDE SEQUENCE [LARGE SCALE GENOMIC DNA]</scope>
    <source>
        <strain evidence="2 3">DSM 108506</strain>
    </source>
</reference>
<feature type="compositionally biased region" description="Polar residues" evidence="1">
    <location>
        <begin position="347"/>
        <end position="358"/>
    </location>
</feature>
<organism evidence="2 3">
    <name type="scientific">Antrodiella citrinella</name>
    <dbReference type="NCBI Taxonomy" id="2447956"/>
    <lineage>
        <taxon>Eukaryota</taxon>
        <taxon>Fungi</taxon>
        <taxon>Dikarya</taxon>
        <taxon>Basidiomycota</taxon>
        <taxon>Agaricomycotina</taxon>
        <taxon>Agaricomycetes</taxon>
        <taxon>Polyporales</taxon>
        <taxon>Steccherinaceae</taxon>
        <taxon>Antrodiella</taxon>
    </lineage>
</organism>
<dbReference type="OrthoDB" id="3181669at2759"/>
<feature type="region of interest" description="Disordered" evidence="1">
    <location>
        <begin position="277"/>
        <end position="398"/>
    </location>
</feature>
<feature type="compositionally biased region" description="Acidic residues" evidence="1">
    <location>
        <begin position="307"/>
        <end position="334"/>
    </location>
</feature>
<evidence type="ECO:0000256" key="1">
    <source>
        <dbReference type="SAM" id="MobiDB-lite"/>
    </source>
</evidence>
<dbReference type="Proteomes" id="UP000308730">
    <property type="component" value="Unassembled WGS sequence"/>
</dbReference>
<dbReference type="AlphaFoldDB" id="A0A4S4M3V9"/>
<name>A0A4S4M3V9_9APHY</name>
<dbReference type="EMBL" id="SGPM01000527">
    <property type="protein sequence ID" value="THH19635.1"/>
    <property type="molecule type" value="Genomic_DNA"/>
</dbReference>
<proteinExistence type="predicted"/>
<sequence>MPLLQSLTVDFFASNQAECRASPPIKLSALRSLRIDASAKYCTNLLDCISIPHDTSVSFTVDGDAFTVLSTRLEMSRTPLKSVAITRKDSYTGSIFITLHGWTSIRAFTAKATPANLTLSLDVRHQTGIVKATEQLCTEFLPNDIRTICVDNISLFPKAFWNKLALRMHLKGHAAEGFPETLGSKPLLPSKLPISTSQASFAALFFPRLHTILLMARHYIQLPCHQQIVLPRHFMAFINSGLDGGFGELSVSVAQDMLPPHAGMERVNTLLSQVRECGRPPFPGAQTQEMDIDDPEFTNQYPSPVSYDEDEQYDDEMYDYNDEYDGGNDEDKDGDYEPGRPYDKPTTGRTGQSKDSQQGGRGQQKTRDGRGCNEPTRAKKRADEYEPNSMGHTEAPMHRNPIANNIISALCSSKLVQLDSPLAKQYLKSFDSLLKGYALGHGGEAQTLSDTVLQVQRLDSAREVGRFAYAVGCVRLAAMFNVRQKQGMDRDDVYERDILPGLTAEQAESLTFTLFNDYIEHGTKYATVIAADKWFTGFKINSFTLILRDKKDWEPCYEVLSSQERAPVETLTQTMSFTSDYLDLEDFPTPPAHGASTCQLQDTTKSPIGYPCPSHENFISFSTNFNPKAPTNRNQPFAVNKTVKGKLTRDPWTADQRDYAERAVSVADIKALAETLEHFYPDNGVKTENSYLRIETPVFDERELFIYDVTGDILAFISGSLPRDIRRDILADIKAVMTVFDADCRICPMSSAEPNHKWYGLHFECTYARHGTRGEEFRLDIHPALLFNPEKRSRNDKHATLQLAQMVPYPPLERLKNTDVPTRIFSSLTNN</sequence>
<gene>
    <name evidence="2" type="ORF">EUX98_g8729</name>
</gene>
<accession>A0A4S4M3V9</accession>
<evidence type="ECO:0000313" key="2">
    <source>
        <dbReference type="EMBL" id="THH19635.1"/>
    </source>
</evidence>
<comment type="caution">
    <text evidence="2">The sequence shown here is derived from an EMBL/GenBank/DDBJ whole genome shotgun (WGS) entry which is preliminary data.</text>
</comment>